<accession>A0A1E3R7R4</accession>
<reference evidence="2" key="1">
    <citation type="submission" date="2016-09" db="EMBL/GenBank/DDBJ databases">
        <authorList>
            <person name="Greninger A.L."/>
            <person name="Jerome K.R."/>
            <person name="Mcnair B."/>
            <person name="Wallis C."/>
            <person name="Fang F."/>
        </authorList>
    </citation>
    <scope>NUCLEOTIDE SEQUENCE [LARGE SCALE GENOMIC DNA]</scope>
    <source>
        <strain evidence="2">M6</strain>
    </source>
</reference>
<dbReference type="RefSeq" id="WP_062660265.1">
    <property type="nucleotide sequence ID" value="NZ_JACKUL010000037.1"/>
</dbReference>
<keyword evidence="2" id="KW-1185">Reference proteome</keyword>
<evidence type="ECO:0000313" key="1">
    <source>
        <dbReference type="EMBL" id="ODQ85950.1"/>
    </source>
</evidence>
<proteinExistence type="predicted"/>
<dbReference type="AlphaFoldDB" id="A0A1E3R7R4"/>
<comment type="caution">
    <text evidence="1">The sequence shown here is derived from an EMBL/GenBank/DDBJ whole genome shotgun (WGS) entry which is preliminary data.</text>
</comment>
<dbReference type="OrthoDB" id="4547771at2"/>
<gene>
    <name evidence="1" type="ORF">BHQ18_27900</name>
</gene>
<dbReference type="EMBL" id="MIHA01000037">
    <property type="protein sequence ID" value="ODQ85950.1"/>
    <property type="molecule type" value="Genomic_DNA"/>
</dbReference>
<dbReference type="Proteomes" id="UP000094053">
    <property type="component" value="Unassembled WGS sequence"/>
</dbReference>
<organism evidence="1 2">
    <name type="scientific">Mycolicibacterium flavescens</name>
    <name type="common">Mycobacterium flavescens</name>
    <dbReference type="NCBI Taxonomy" id="1776"/>
    <lineage>
        <taxon>Bacteria</taxon>
        <taxon>Bacillati</taxon>
        <taxon>Actinomycetota</taxon>
        <taxon>Actinomycetes</taxon>
        <taxon>Mycobacteriales</taxon>
        <taxon>Mycobacteriaceae</taxon>
        <taxon>Mycolicibacterium</taxon>
    </lineage>
</organism>
<sequence length="110" mass="12289">MSETMPPPVDPAIHRAVQTVYTTNLGLPEEWTQAHRADFIDAEVDKITWMARATAATLGERSIQDWTRRHGGHLPNLSTQGALRAQARAQAVRQVLSTELYELIIDPDTN</sequence>
<protein>
    <submittedName>
        <fullName evidence="1">Uncharacterized protein</fullName>
    </submittedName>
</protein>
<evidence type="ECO:0000313" key="2">
    <source>
        <dbReference type="Proteomes" id="UP000094053"/>
    </source>
</evidence>
<name>A0A1E3R7R4_MYCFV</name>
<dbReference type="STRING" id="1776.BHQ18_27900"/>